<sequence length="71" mass="7239">MGRSPQALNAARSHDNKHWSASPQQGDLRLSGPPSGQGAVGGVRTSDRRVPQGGLASHWAIDAPSTIGGGI</sequence>
<proteinExistence type="predicted"/>
<feature type="region of interest" description="Disordered" evidence="1">
    <location>
        <begin position="1"/>
        <end position="71"/>
    </location>
</feature>
<reference evidence="2 3" key="1">
    <citation type="journal article" date="2021" name="Elife">
        <title>Chloroplast acquisition without the gene transfer in kleptoplastic sea slugs, Plakobranchus ocellatus.</title>
        <authorList>
            <person name="Maeda T."/>
            <person name="Takahashi S."/>
            <person name="Yoshida T."/>
            <person name="Shimamura S."/>
            <person name="Takaki Y."/>
            <person name="Nagai Y."/>
            <person name="Toyoda A."/>
            <person name="Suzuki Y."/>
            <person name="Arimoto A."/>
            <person name="Ishii H."/>
            <person name="Satoh N."/>
            <person name="Nishiyama T."/>
            <person name="Hasebe M."/>
            <person name="Maruyama T."/>
            <person name="Minagawa J."/>
            <person name="Obokata J."/>
            <person name="Shigenobu S."/>
        </authorList>
    </citation>
    <scope>NUCLEOTIDE SEQUENCE [LARGE SCALE GENOMIC DNA]</scope>
</reference>
<dbReference type="Proteomes" id="UP000735302">
    <property type="component" value="Unassembled WGS sequence"/>
</dbReference>
<dbReference type="AlphaFoldDB" id="A0AAV3Z0I9"/>
<evidence type="ECO:0000256" key="1">
    <source>
        <dbReference type="SAM" id="MobiDB-lite"/>
    </source>
</evidence>
<name>A0AAV3Z0I9_9GAST</name>
<organism evidence="2 3">
    <name type="scientific">Plakobranchus ocellatus</name>
    <dbReference type="NCBI Taxonomy" id="259542"/>
    <lineage>
        <taxon>Eukaryota</taxon>
        <taxon>Metazoa</taxon>
        <taxon>Spiralia</taxon>
        <taxon>Lophotrochozoa</taxon>
        <taxon>Mollusca</taxon>
        <taxon>Gastropoda</taxon>
        <taxon>Heterobranchia</taxon>
        <taxon>Euthyneura</taxon>
        <taxon>Panpulmonata</taxon>
        <taxon>Sacoglossa</taxon>
        <taxon>Placobranchoidea</taxon>
        <taxon>Plakobranchidae</taxon>
        <taxon>Plakobranchus</taxon>
    </lineage>
</organism>
<accession>A0AAV3Z0I9</accession>
<evidence type="ECO:0000313" key="2">
    <source>
        <dbReference type="EMBL" id="GFN88909.1"/>
    </source>
</evidence>
<comment type="caution">
    <text evidence="2">The sequence shown here is derived from an EMBL/GenBank/DDBJ whole genome shotgun (WGS) entry which is preliminary data.</text>
</comment>
<protein>
    <submittedName>
        <fullName evidence="2">Uncharacterized protein</fullName>
    </submittedName>
</protein>
<gene>
    <name evidence="2" type="ORF">PoB_001541500</name>
</gene>
<keyword evidence="3" id="KW-1185">Reference proteome</keyword>
<dbReference type="EMBL" id="BLXT01001882">
    <property type="protein sequence ID" value="GFN88909.1"/>
    <property type="molecule type" value="Genomic_DNA"/>
</dbReference>
<evidence type="ECO:0000313" key="3">
    <source>
        <dbReference type="Proteomes" id="UP000735302"/>
    </source>
</evidence>